<organism evidence="6 7">
    <name type="scientific">Thalassobacillus hwangdonensis</name>
    <dbReference type="NCBI Taxonomy" id="546108"/>
    <lineage>
        <taxon>Bacteria</taxon>
        <taxon>Bacillati</taxon>
        <taxon>Bacillota</taxon>
        <taxon>Bacilli</taxon>
        <taxon>Bacillales</taxon>
        <taxon>Bacillaceae</taxon>
        <taxon>Thalassobacillus</taxon>
    </lineage>
</organism>
<dbReference type="GO" id="GO:0005524">
    <property type="term" value="F:ATP binding"/>
    <property type="evidence" value="ECO:0007669"/>
    <property type="project" value="UniProtKB-KW"/>
</dbReference>
<dbReference type="InterPro" id="IPR003593">
    <property type="entry name" value="AAA+_ATPase"/>
</dbReference>
<gene>
    <name evidence="6" type="ORF">ACFQ2J_11035</name>
</gene>
<dbReference type="PROSITE" id="PS50893">
    <property type="entry name" value="ABC_TRANSPORTER_2"/>
    <property type="match status" value="1"/>
</dbReference>
<dbReference type="InterPro" id="IPR027417">
    <property type="entry name" value="P-loop_NTPase"/>
</dbReference>
<dbReference type="CDD" id="cd03257">
    <property type="entry name" value="ABC_NikE_OppD_transporters"/>
    <property type="match status" value="1"/>
</dbReference>
<dbReference type="PROSITE" id="PS00211">
    <property type="entry name" value="ABC_TRANSPORTER_1"/>
    <property type="match status" value="1"/>
</dbReference>
<dbReference type="SMART" id="SM00382">
    <property type="entry name" value="AAA"/>
    <property type="match status" value="1"/>
</dbReference>
<keyword evidence="2" id="KW-0813">Transport</keyword>
<dbReference type="EMBL" id="JBHTKL010000005">
    <property type="protein sequence ID" value="MFD1019706.1"/>
    <property type="molecule type" value="Genomic_DNA"/>
</dbReference>
<comment type="similarity">
    <text evidence="1">Belongs to the ABC transporter superfamily.</text>
</comment>
<evidence type="ECO:0000259" key="5">
    <source>
        <dbReference type="PROSITE" id="PS50893"/>
    </source>
</evidence>
<evidence type="ECO:0000313" key="7">
    <source>
        <dbReference type="Proteomes" id="UP001596990"/>
    </source>
</evidence>
<feature type="domain" description="ABC transporter" evidence="5">
    <location>
        <begin position="6"/>
        <end position="249"/>
    </location>
</feature>
<accession>A0ABW3L1K9</accession>
<evidence type="ECO:0000256" key="2">
    <source>
        <dbReference type="ARBA" id="ARBA00022448"/>
    </source>
</evidence>
<keyword evidence="7" id="KW-1185">Reference proteome</keyword>
<keyword evidence="4 6" id="KW-0067">ATP-binding</keyword>
<evidence type="ECO:0000313" key="6">
    <source>
        <dbReference type="EMBL" id="MFD1019706.1"/>
    </source>
</evidence>
<proteinExistence type="inferred from homology"/>
<dbReference type="Pfam" id="PF08352">
    <property type="entry name" value="oligo_HPY"/>
    <property type="match status" value="1"/>
</dbReference>
<evidence type="ECO:0000256" key="1">
    <source>
        <dbReference type="ARBA" id="ARBA00005417"/>
    </source>
</evidence>
<protein>
    <submittedName>
        <fullName evidence="6">ABC transporter ATP-binding protein</fullName>
    </submittedName>
</protein>
<dbReference type="Pfam" id="PF00005">
    <property type="entry name" value="ABC_tran"/>
    <property type="match status" value="1"/>
</dbReference>
<dbReference type="InterPro" id="IPR013563">
    <property type="entry name" value="Oligopep_ABC_C"/>
</dbReference>
<reference evidence="7" key="1">
    <citation type="journal article" date="2019" name="Int. J. Syst. Evol. Microbiol.">
        <title>The Global Catalogue of Microorganisms (GCM) 10K type strain sequencing project: providing services to taxonomists for standard genome sequencing and annotation.</title>
        <authorList>
            <consortium name="The Broad Institute Genomics Platform"/>
            <consortium name="The Broad Institute Genome Sequencing Center for Infectious Disease"/>
            <person name="Wu L."/>
            <person name="Ma J."/>
        </authorList>
    </citation>
    <scope>NUCLEOTIDE SEQUENCE [LARGE SCALE GENOMIC DNA]</scope>
    <source>
        <strain evidence="7">CCUG 56607</strain>
    </source>
</reference>
<dbReference type="InterPro" id="IPR050319">
    <property type="entry name" value="ABC_transp_ATP-bind"/>
</dbReference>
<evidence type="ECO:0000256" key="3">
    <source>
        <dbReference type="ARBA" id="ARBA00022741"/>
    </source>
</evidence>
<dbReference type="PANTHER" id="PTHR43776">
    <property type="entry name" value="TRANSPORT ATP-BINDING PROTEIN"/>
    <property type="match status" value="1"/>
</dbReference>
<dbReference type="InterPro" id="IPR017871">
    <property type="entry name" value="ABC_transporter-like_CS"/>
</dbReference>
<dbReference type="Gene3D" id="3.40.50.300">
    <property type="entry name" value="P-loop containing nucleotide triphosphate hydrolases"/>
    <property type="match status" value="1"/>
</dbReference>
<dbReference type="Proteomes" id="UP001596990">
    <property type="component" value="Unassembled WGS sequence"/>
</dbReference>
<name>A0ABW3L1K9_9BACI</name>
<evidence type="ECO:0000256" key="4">
    <source>
        <dbReference type="ARBA" id="ARBA00022840"/>
    </source>
</evidence>
<comment type="caution">
    <text evidence="6">The sequence shown here is derived from an EMBL/GenBank/DDBJ whole genome shotgun (WGS) entry which is preliminary data.</text>
</comment>
<dbReference type="RefSeq" id="WP_386060034.1">
    <property type="nucleotide sequence ID" value="NZ_JBHTKL010000005.1"/>
</dbReference>
<keyword evidence="3" id="KW-0547">Nucleotide-binding</keyword>
<dbReference type="SUPFAM" id="SSF52540">
    <property type="entry name" value="P-loop containing nucleoside triphosphate hydrolases"/>
    <property type="match status" value="1"/>
</dbReference>
<dbReference type="InterPro" id="IPR003439">
    <property type="entry name" value="ABC_transporter-like_ATP-bd"/>
</dbReference>
<sequence length="303" mass="34193">MKNELMEIRDLSTIFRKGDNLHKAIEGITFNIYEGETLGIVGESGSGKTTLGRTLIRLLKPDHGKIVFDGKDLASMNEKQLRPLRKDFQMIFQNPYESLSPRMKVGEIIQEPMVIQKVFTAKERQAKAYQMLESVRLPKSAYHKTIHEFSGGQRQRIAIARALVMNPKLVIADEPVSALDVSVQAQILNLLKELQIEFNLTYMFISHDLSVVHHMSDRVGVLNKGHMLELAPKDEIYQNPIHPYTKSLLASIPKADPMLRGQGEEIMVPSPSPHPPHLVHVGHDHYVAADVIQVKNFKVNVLS</sequence>